<dbReference type="EMBL" id="JACAZH010000019">
    <property type="protein sequence ID" value="KAF7346019.1"/>
    <property type="molecule type" value="Genomic_DNA"/>
</dbReference>
<evidence type="ECO:0000256" key="1">
    <source>
        <dbReference type="SAM" id="MobiDB-lite"/>
    </source>
</evidence>
<feature type="region of interest" description="Disordered" evidence="1">
    <location>
        <begin position="52"/>
        <end position="101"/>
    </location>
</feature>
<evidence type="ECO:0000313" key="3">
    <source>
        <dbReference type="Proteomes" id="UP000623467"/>
    </source>
</evidence>
<comment type="caution">
    <text evidence="2">The sequence shown here is derived from an EMBL/GenBank/DDBJ whole genome shotgun (WGS) entry which is preliminary data.</text>
</comment>
<protein>
    <submittedName>
        <fullName evidence="2">Uncharacterized protein</fullName>
    </submittedName>
</protein>
<gene>
    <name evidence="2" type="ORF">MSAN_01827800</name>
</gene>
<feature type="region of interest" description="Disordered" evidence="1">
    <location>
        <begin position="128"/>
        <end position="154"/>
    </location>
</feature>
<feature type="region of interest" description="Disordered" evidence="1">
    <location>
        <begin position="1"/>
        <end position="24"/>
    </location>
</feature>
<dbReference type="Proteomes" id="UP000623467">
    <property type="component" value="Unassembled WGS sequence"/>
</dbReference>
<keyword evidence="3" id="KW-1185">Reference proteome</keyword>
<evidence type="ECO:0000313" key="2">
    <source>
        <dbReference type="EMBL" id="KAF7346019.1"/>
    </source>
</evidence>
<dbReference type="AlphaFoldDB" id="A0A8H6XSN4"/>
<feature type="compositionally biased region" description="Basic residues" evidence="1">
    <location>
        <begin position="76"/>
        <end position="86"/>
    </location>
</feature>
<accession>A0A8H6XSN4</accession>
<sequence length="237" mass="25675">MASRRSTPEVTHLMPDASARDAPPKWLACTDHESSLRVPPVPCRSGSLVTRIKGADRRSNPSSDEVLSAPSTVPNARKRHRNRRCNHPSEPHTQNTSFPDRIHRKHAQTNGDSETPAKRVRKAVALPIGGPGVRNQSTPNTRFKRRKTSTSAATGEQDIHDYFIFLSSGKGFGDSAHPGAHDPQLKVNANERMELPYVAVTGGFGGAGGPGDRRSGNGGNGMGPVFNVNSINFYIQR</sequence>
<proteinExistence type="predicted"/>
<organism evidence="2 3">
    <name type="scientific">Mycena sanguinolenta</name>
    <dbReference type="NCBI Taxonomy" id="230812"/>
    <lineage>
        <taxon>Eukaryota</taxon>
        <taxon>Fungi</taxon>
        <taxon>Dikarya</taxon>
        <taxon>Basidiomycota</taxon>
        <taxon>Agaricomycotina</taxon>
        <taxon>Agaricomycetes</taxon>
        <taxon>Agaricomycetidae</taxon>
        <taxon>Agaricales</taxon>
        <taxon>Marasmiineae</taxon>
        <taxon>Mycenaceae</taxon>
        <taxon>Mycena</taxon>
    </lineage>
</organism>
<feature type="compositionally biased region" description="Polar residues" evidence="1">
    <location>
        <begin position="60"/>
        <end position="74"/>
    </location>
</feature>
<name>A0A8H6XSN4_9AGAR</name>
<reference evidence="2" key="1">
    <citation type="submission" date="2020-05" db="EMBL/GenBank/DDBJ databases">
        <title>Mycena genomes resolve the evolution of fungal bioluminescence.</title>
        <authorList>
            <person name="Tsai I.J."/>
        </authorList>
    </citation>
    <scope>NUCLEOTIDE SEQUENCE</scope>
    <source>
        <strain evidence="2">160909Yilan</strain>
    </source>
</reference>